<sequence length="1161" mass="129904">MRETSLAQGFVDFITLKYDDETRRSIEEKLLQTRTLLDESLISEHAASQPVLLSLMLILFLFAISAIISAITLTVCRFYGKCGGRRYQAHPTSAQSFTLHLTIFLVAWVVLAASSLFFVYSGVTYWHQLNSGLKLETNTSQYVDSLEHYGKFTRRKRESSVLAALFNDPDYNGDFEEMPAQDKPIIFQKTTLPPKVADPVPIGRDPEAEQNSNQEPFKVAATVPTSEPTTPTTTTTTKAPARPIVNSVSTEELRLPYVLHDAKDPAKLHIRPIQYENPKRQITIPLRPKAELDYMQYDAPGDAVAKLDETTTRRTTTVRPTTAKTSARPSAYLISRTSTVPQRTTTQPEEEYEYEEETTTQNILPPKRPTVLNYPVEFHRRKSAEKTGTTTTTIAPEDEYEGEEEEDDTTTRKPVNSELWRQQRPLETIAEGQRAPELLTAARGRTTHLPESDVHPGTERLHGAVPDEEHDYGGANNPKAEHVLPHPDDEGSNDQQNISIQNHTNYGLHNPVDDSKEYNLNDNDDNDYNNDHHYYFHDYNYDSENYTANDNDRTNDSEHISDHNDLVHAIYNHDHDVDKHNDYSGFFYYRSAAEAFSARNRYILTTRAPRVQYVTESLPTRTTSRTPLRVGYWENQGRVPARKNENEEAVAEQPADVEETEEEAEEEEEVVTTQKPTTTSTSSTTATSTTSRRSRWEEEKDPAEEKPIAPFQAFSGLETVKGIRISPKWQETTSSTTAATTPSTSRTTTTTATITTTTAAPVDDQSEEEEVEDDEITSRPVVHGAKTFTGNALESGEAEVEKIASEVVRNRQNEVGELEISTVSTTTEKTTTSTTTDSPSTPASHPSAQDTARRLLSATVERTERPVNMTQIQITDGQPAKFYALHSTASNWLHRVSFTPIAFFILVTVLPTMLVVLAGTVGYANSYHPMDRSTASDRIGVAAVFLGHALLYVSGPLFIYAAVVLGYAHLHSAINHVPAQNALPTLLGQFEALADACEASIAPVEGLWSSAFFLALSSIIVSITLFRLSKYFLRMKTEHYMQHNDIYGTVRRAVAENIYGEAIYGGIYGPVDPIYGPSRPKTRPPPPPQQNIYGMVGVENMYGTIPAHENIYGVLPPHPPPKYGPYQDYGDIYGARRLGPNHHNNNIYGEVQHDESEYTYF</sequence>
<keyword evidence="2" id="KW-0472">Membrane</keyword>
<comment type="caution">
    <text evidence="3">The sequence shown here is derived from an EMBL/GenBank/DDBJ whole genome shotgun (WGS) entry which is preliminary data.</text>
</comment>
<name>A0AA36CA30_9BILA</name>
<feature type="compositionally biased region" description="Low complexity" evidence="1">
    <location>
        <begin position="732"/>
        <end position="760"/>
    </location>
</feature>
<feature type="non-terminal residue" evidence="3">
    <location>
        <position position="1161"/>
    </location>
</feature>
<gene>
    <name evidence="3" type="ORF">MSPICULIGERA_LOCUS3272</name>
</gene>
<feature type="compositionally biased region" description="Basic and acidic residues" evidence="1">
    <location>
        <begin position="448"/>
        <end position="467"/>
    </location>
</feature>
<feature type="transmembrane region" description="Helical" evidence="2">
    <location>
        <begin position="1007"/>
        <end position="1026"/>
    </location>
</feature>
<keyword evidence="2" id="KW-1133">Transmembrane helix</keyword>
<feature type="region of interest" description="Disordered" evidence="1">
    <location>
        <begin position="639"/>
        <end position="777"/>
    </location>
</feature>
<feature type="compositionally biased region" description="Acidic residues" evidence="1">
    <location>
        <begin position="396"/>
        <end position="408"/>
    </location>
</feature>
<organism evidence="3 4">
    <name type="scientific">Mesorhabditis spiculigera</name>
    <dbReference type="NCBI Taxonomy" id="96644"/>
    <lineage>
        <taxon>Eukaryota</taxon>
        <taxon>Metazoa</taxon>
        <taxon>Ecdysozoa</taxon>
        <taxon>Nematoda</taxon>
        <taxon>Chromadorea</taxon>
        <taxon>Rhabditida</taxon>
        <taxon>Rhabditina</taxon>
        <taxon>Rhabditomorpha</taxon>
        <taxon>Rhabditoidea</taxon>
        <taxon>Rhabditidae</taxon>
        <taxon>Mesorhabditinae</taxon>
        <taxon>Mesorhabditis</taxon>
    </lineage>
</organism>
<accession>A0AA36CA30</accession>
<feature type="compositionally biased region" description="Low complexity" evidence="1">
    <location>
        <begin position="671"/>
        <end position="691"/>
    </location>
</feature>
<feature type="compositionally biased region" description="Acidic residues" evidence="1">
    <location>
        <begin position="764"/>
        <end position="775"/>
    </location>
</feature>
<dbReference type="Proteomes" id="UP001177023">
    <property type="component" value="Unassembled WGS sequence"/>
</dbReference>
<dbReference type="AlphaFoldDB" id="A0AA36CA30"/>
<feature type="region of interest" description="Disordered" evidence="1">
    <location>
        <begin position="338"/>
        <end position="369"/>
    </location>
</feature>
<feature type="region of interest" description="Disordered" evidence="1">
    <location>
        <begin position="821"/>
        <end position="851"/>
    </location>
</feature>
<feature type="transmembrane region" description="Helical" evidence="2">
    <location>
        <begin position="51"/>
        <end position="76"/>
    </location>
</feature>
<feature type="region of interest" description="Disordered" evidence="1">
    <location>
        <begin position="381"/>
        <end position="497"/>
    </location>
</feature>
<feature type="compositionally biased region" description="Low complexity" evidence="1">
    <location>
        <begin position="821"/>
        <end position="847"/>
    </location>
</feature>
<feature type="compositionally biased region" description="Basic and acidic residues" evidence="1">
    <location>
        <begin position="479"/>
        <end position="489"/>
    </location>
</feature>
<reference evidence="3" key="1">
    <citation type="submission" date="2023-06" db="EMBL/GenBank/DDBJ databases">
        <authorList>
            <person name="Delattre M."/>
        </authorList>
    </citation>
    <scope>NUCLEOTIDE SEQUENCE</scope>
    <source>
        <strain evidence="3">AF72</strain>
    </source>
</reference>
<feature type="transmembrane region" description="Helical" evidence="2">
    <location>
        <begin position="97"/>
        <end position="120"/>
    </location>
</feature>
<feature type="transmembrane region" description="Helical" evidence="2">
    <location>
        <begin position="901"/>
        <end position="924"/>
    </location>
</feature>
<evidence type="ECO:0000256" key="2">
    <source>
        <dbReference type="SAM" id="Phobius"/>
    </source>
</evidence>
<dbReference type="EMBL" id="CATQJA010000898">
    <property type="protein sequence ID" value="CAJ0564598.1"/>
    <property type="molecule type" value="Genomic_DNA"/>
</dbReference>
<protein>
    <submittedName>
        <fullName evidence="3">Uncharacterized protein</fullName>
    </submittedName>
</protein>
<keyword evidence="2" id="KW-0812">Transmembrane</keyword>
<evidence type="ECO:0000256" key="1">
    <source>
        <dbReference type="SAM" id="MobiDB-lite"/>
    </source>
</evidence>
<feature type="compositionally biased region" description="Acidic residues" evidence="1">
    <location>
        <begin position="647"/>
        <end position="670"/>
    </location>
</feature>
<feature type="region of interest" description="Disordered" evidence="1">
    <location>
        <begin position="196"/>
        <end position="215"/>
    </location>
</feature>
<feature type="compositionally biased region" description="Acidic residues" evidence="1">
    <location>
        <begin position="348"/>
        <end position="358"/>
    </location>
</feature>
<feature type="compositionally biased region" description="Basic and acidic residues" evidence="1">
    <location>
        <begin position="694"/>
        <end position="707"/>
    </location>
</feature>
<evidence type="ECO:0000313" key="3">
    <source>
        <dbReference type="EMBL" id="CAJ0564598.1"/>
    </source>
</evidence>
<evidence type="ECO:0000313" key="4">
    <source>
        <dbReference type="Proteomes" id="UP001177023"/>
    </source>
</evidence>
<proteinExistence type="predicted"/>
<keyword evidence="4" id="KW-1185">Reference proteome</keyword>
<feature type="transmembrane region" description="Helical" evidence="2">
    <location>
        <begin position="945"/>
        <end position="968"/>
    </location>
</feature>